<comment type="caution">
    <text evidence="1">The sequence shown here is derived from an EMBL/GenBank/DDBJ whole genome shotgun (WGS) entry which is preliminary data.</text>
</comment>
<dbReference type="InterPro" id="IPR029063">
    <property type="entry name" value="SAM-dependent_MTases_sf"/>
</dbReference>
<proteinExistence type="predicted"/>
<name>A0ABY2E1S5_9MICO</name>
<accession>A0ABY2E1S5</accession>
<dbReference type="SUPFAM" id="SSF53335">
    <property type="entry name" value="S-adenosyl-L-methionine-dependent methyltransferases"/>
    <property type="match status" value="1"/>
</dbReference>
<evidence type="ECO:0000313" key="2">
    <source>
        <dbReference type="Proteomes" id="UP000504882"/>
    </source>
</evidence>
<dbReference type="RefSeq" id="WP_133108177.1">
    <property type="nucleotide sequence ID" value="NZ_SMNA01000006.1"/>
</dbReference>
<evidence type="ECO:0000313" key="1">
    <source>
        <dbReference type="EMBL" id="TDE92547.1"/>
    </source>
</evidence>
<organism evidence="1 2">
    <name type="scientific">Occultella glacieicola</name>
    <dbReference type="NCBI Taxonomy" id="2518684"/>
    <lineage>
        <taxon>Bacteria</taxon>
        <taxon>Bacillati</taxon>
        <taxon>Actinomycetota</taxon>
        <taxon>Actinomycetes</taxon>
        <taxon>Micrococcales</taxon>
        <taxon>Ruaniaceae</taxon>
        <taxon>Occultella</taxon>
    </lineage>
</organism>
<reference evidence="1 2" key="1">
    <citation type="submission" date="2019-03" db="EMBL/GenBank/DDBJ databases">
        <title>Genomic features of bacteria from cold environments.</title>
        <authorList>
            <person name="Shen L."/>
        </authorList>
    </citation>
    <scope>NUCLEOTIDE SEQUENCE [LARGE SCALE GENOMIC DNA]</scope>
    <source>
        <strain evidence="2">T3246-1</strain>
    </source>
</reference>
<dbReference type="GO" id="GO:0008168">
    <property type="term" value="F:methyltransferase activity"/>
    <property type="evidence" value="ECO:0007669"/>
    <property type="project" value="UniProtKB-KW"/>
</dbReference>
<gene>
    <name evidence="1" type="ORF">EXU48_13445</name>
</gene>
<dbReference type="Gene3D" id="3.40.50.150">
    <property type="entry name" value="Vaccinia Virus protein VP39"/>
    <property type="match status" value="1"/>
</dbReference>
<dbReference type="CDD" id="cd02440">
    <property type="entry name" value="AdoMet_MTases"/>
    <property type="match status" value="1"/>
</dbReference>
<dbReference type="EMBL" id="SMNA01000006">
    <property type="protein sequence ID" value="TDE92547.1"/>
    <property type="molecule type" value="Genomic_DNA"/>
</dbReference>
<dbReference type="Proteomes" id="UP000504882">
    <property type="component" value="Unassembled WGS sequence"/>
</dbReference>
<sequence>MATDSRARADRDRWDAVAGTYAETVGGRTDSFYRRFAPFLADELGDPSGQRIWDLGCGHGWLSALLAADGAVVDGVDGSAALIETARARHPDLRFEVRDLATEFAADPDGYDAIVCHMVLMDLPVLDPLVDAVSRALRPGGRFVFSILHPAFFNQAPSPSGDAPPWSRSVTGYRERAQWWVESFGGHRHYHRPPGGLRRRAVAA</sequence>
<dbReference type="Pfam" id="PF13489">
    <property type="entry name" value="Methyltransf_23"/>
    <property type="match status" value="1"/>
</dbReference>
<keyword evidence="1" id="KW-0489">Methyltransferase</keyword>
<keyword evidence="2" id="KW-1185">Reference proteome</keyword>
<dbReference type="PANTHER" id="PTHR43861">
    <property type="entry name" value="TRANS-ACONITATE 2-METHYLTRANSFERASE-RELATED"/>
    <property type="match status" value="1"/>
</dbReference>
<keyword evidence="1" id="KW-0808">Transferase</keyword>
<protein>
    <submittedName>
        <fullName evidence="1">Class I SAM-dependent methyltransferase</fullName>
    </submittedName>
</protein>
<dbReference type="GO" id="GO:0032259">
    <property type="term" value="P:methylation"/>
    <property type="evidence" value="ECO:0007669"/>
    <property type="project" value="UniProtKB-KW"/>
</dbReference>